<dbReference type="VEuPathDB" id="FungiDB:BO72DRAFT_33921"/>
<dbReference type="OrthoDB" id="2245989at2759"/>
<name>A0A8G1RZI8_9EURO</name>
<feature type="region of interest" description="Disordered" evidence="1">
    <location>
        <begin position="39"/>
        <end position="59"/>
    </location>
</feature>
<evidence type="ECO:0000313" key="2">
    <source>
        <dbReference type="EMBL" id="RAK79656.1"/>
    </source>
</evidence>
<sequence>MSNEPESKALTAATMPPDSWLGILEPSLRRRLQNRLNQRARRRRIRESQSGSCADEHPPTLALRPADLVQLLLGITQDLHILGPDSRNTAQKLHQLETAAMALASAACGSPVESLRLGVTRLNTLRAMHTNLTVLGYGEQDTHDDAQSVFTLQGPAFPLSQAYPQRQLPPALEPTAIQRRVPHHPWLDLFPFPHLRETLILAQDCIDEDQLCHDMCGRGLEATGILVWTDPWDPTGWEVTEAFLSVWGWTVRDCHDLLRSTNMWRARRGEKRLRFTRAEGGNERSPVHGLCPN</sequence>
<keyword evidence="3" id="KW-1185">Reference proteome</keyword>
<proteinExistence type="predicted"/>
<accession>A0A8G1RZI8</accession>
<organism evidence="2 3">
    <name type="scientific">Aspergillus fijiensis CBS 313.89</name>
    <dbReference type="NCBI Taxonomy" id="1448319"/>
    <lineage>
        <taxon>Eukaryota</taxon>
        <taxon>Fungi</taxon>
        <taxon>Dikarya</taxon>
        <taxon>Ascomycota</taxon>
        <taxon>Pezizomycotina</taxon>
        <taxon>Eurotiomycetes</taxon>
        <taxon>Eurotiomycetidae</taxon>
        <taxon>Eurotiales</taxon>
        <taxon>Aspergillaceae</taxon>
        <taxon>Aspergillus</taxon>
    </lineage>
</organism>
<evidence type="ECO:0000256" key="1">
    <source>
        <dbReference type="SAM" id="MobiDB-lite"/>
    </source>
</evidence>
<dbReference type="RefSeq" id="XP_040803666.1">
    <property type="nucleotide sequence ID" value="XM_040940592.1"/>
</dbReference>
<reference evidence="2 3" key="1">
    <citation type="submission" date="2018-02" db="EMBL/GenBank/DDBJ databases">
        <title>The genomes of Aspergillus section Nigri reveals drivers in fungal speciation.</title>
        <authorList>
            <consortium name="DOE Joint Genome Institute"/>
            <person name="Vesth T.C."/>
            <person name="Nybo J."/>
            <person name="Theobald S."/>
            <person name="Brandl J."/>
            <person name="Frisvad J.C."/>
            <person name="Nielsen K.F."/>
            <person name="Lyhne E.K."/>
            <person name="Kogle M.E."/>
            <person name="Kuo A."/>
            <person name="Riley R."/>
            <person name="Clum A."/>
            <person name="Nolan M."/>
            <person name="Lipzen A."/>
            <person name="Salamov A."/>
            <person name="Henrissat B."/>
            <person name="Wiebenga A."/>
            <person name="De vries R.P."/>
            <person name="Grigoriev I.V."/>
            <person name="Mortensen U.H."/>
            <person name="Andersen M.R."/>
            <person name="Baker S.E."/>
        </authorList>
    </citation>
    <scope>NUCLEOTIDE SEQUENCE [LARGE SCALE GENOMIC DNA]</scope>
    <source>
        <strain evidence="2 3">CBS 313.89</strain>
    </source>
</reference>
<gene>
    <name evidence="2" type="ORF">BO72DRAFT_33921</name>
</gene>
<dbReference type="Pfam" id="PF11905">
    <property type="entry name" value="DUF3425"/>
    <property type="match status" value="1"/>
</dbReference>
<evidence type="ECO:0000313" key="3">
    <source>
        <dbReference type="Proteomes" id="UP000249789"/>
    </source>
</evidence>
<dbReference type="PANTHER" id="PTHR38116:SF1">
    <property type="entry name" value="BZIP DOMAIN-CONTAINING PROTEIN"/>
    <property type="match status" value="1"/>
</dbReference>
<dbReference type="AlphaFoldDB" id="A0A8G1RZI8"/>
<evidence type="ECO:0008006" key="4">
    <source>
        <dbReference type="Google" id="ProtNLM"/>
    </source>
</evidence>
<dbReference type="PANTHER" id="PTHR38116">
    <property type="entry name" value="CHROMOSOME 7, WHOLE GENOME SHOTGUN SEQUENCE"/>
    <property type="match status" value="1"/>
</dbReference>
<protein>
    <recommendedName>
        <fullName evidence="4">BZIP domain-containing protein</fullName>
    </recommendedName>
</protein>
<dbReference type="Proteomes" id="UP000249789">
    <property type="component" value="Unassembled WGS sequence"/>
</dbReference>
<dbReference type="GeneID" id="63857925"/>
<dbReference type="EMBL" id="KZ824632">
    <property type="protein sequence ID" value="RAK79656.1"/>
    <property type="molecule type" value="Genomic_DNA"/>
</dbReference>
<dbReference type="InterPro" id="IPR021833">
    <property type="entry name" value="DUF3425"/>
</dbReference>